<feature type="compositionally biased region" description="Acidic residues" evidence="1">
    <location>
        <begin position="346"/>
        <end position="364"/>
    </location>
</feature>
<feature type="compositionally biased region" description="Acidic residues" evidence="1">
    <location>
        <begin position="296"/>
        <end position="327"/>
    </location>
</feature>
<organism evidence="2 3">
    <name type="scientific">Lecanosticta acicola</name>
    <dbReference type="NCBI Taxonomy" id="111012"/>
    <lineage>
        <taxon>Eukaryota</taxon>
        <taxon>Fungi</taxon>
        <taxon>Dikarya</taxon>
        <taxon>Ascomycota</taxon>
        <taxon>Pezizomycotina</taxon>
        <taxon>Dothideomycetes</taxon>
        <taxon>Dothideomycetidae</taxon>
        <taxon>Mycosphaerellales</taxon>
        <taxon>Mycosphaerellaceae</taxon>
        <taxon>Lecanosticta</taxon>
    </lineage>
</organism>
<name>A0AAI8YSX2_9PEZI</name>
<reference evidence="2" key="1">
    <citation type="submission" date="2023-11" db="EMBL/GenBank/DDBJ databases">
        <authorList>
            <person name="Alioto T."/>
            <person name="Alioto T."/>
            <person name="Gomez Garrido J."/>
        </authorList>
    </citation>
    <scope>NUCLEOTIDE SEQUENCE</scope>
</reference>
<feature type="region of interest" description="Disordered" evidence="1">
    <location>
        <begin position="296"/>
        <end position="392"/>
    </location>
</feature>
<evidence type="ECO:0000313" key="3">
    <source>
        <dbReference type="Proteomes" id="UP001296104"/>
    </source>
</evidence>
<accession>A0AAI8YSX2</accession>
<proteinExistence type="predicted"/>
<protein>
    <submittedName>
        <fullName evidence="2">Uncharacterized protein</fullName>
    </submittedName>
</protein>
<dbReference type="Proteomes" id="UP001296104">
    <property type="component" value="Unassembled WGS sequence"/>
</dbReference>
<sequence>MSHYGKLRGAKNLYFYNLDACDELGEGHQGNSHYQKQKMVRDVVKKYCPGKYHDVTPDPNSNKNFLLDFFKTEFASKGRDDMVLIYFDGEAGLNGKAYAWQFEHYPVDTIPVYPLIQFFVDSGVDVFLILDTQIPSRFKRKWQHSPGAPTHGNDEIVSCAERLNEIGRNRAPQDLNRIPDNDSTLNFCWEFEEFVEGIDRKYESCHAPSSLPHLLRCVKALAFNPQRLWLKKPSRHDDTFIARLVLCPDHIRLHKKIYWFAKQIQGPGFRKRGMWYTYYTQDDDGNVFLHEDEAVDMEGEDEECGDEEEEEEEGGDGVLASEDESGENDDRQDGDGATMGEGEGVPLDDDDEDNDEDDDDDDENNNNGDNDQDTIMNENGYVEEDNQPSLFV</sequence>
<comment type="caution">
    <text evidence="2">The sequence shown here is derived from an EMBL/GenBank/DDBJ whole genome shotgun (WGS) entry which is preliminary data.</text>
</comment>
<keyword evidence="3" id="KW-1185">Reference proteome</keyword>
<gene>
    <name evidence="2" type="ORF">LECACI_7A001398</name>
</gene>
<evidence type="ECO:0000313" key="2">
    <source>
        <dbReference type="EMBL" id="CAK3834702.1"/>
    </source>
</evidence>
<dbReference type="AlphaFoldDB" id="A0AAI8YSX2"/>
<evidence type="ECO:0000256" key="1">
    <source>
        <dbReference type="SAM" id="MobiDB-lite"/>
    </source>
</evidence>
<dbReference type="EMBL" id="CAVMBE010000005">
    <property type="protein sequence ID" value="CAK3834702.1"/>
    <property type="molecule type" value="Genomic_DNA"/>
</dbReference>